<accession>A0ABV0QG14</accession>
<comment type="caution">
    <text evidence="1">The sequence shown here is derived from an EMBL/GenBank/DDBJ whole genome shotgun (WGS) entry which is preliminary data.</text>
</comment>
<protein>
    <recommendedName>
        <fullName evidence="3">Secreted protein</fullName>
    </recommendedName>
</protein>
<name>A0ABV0QG14_9TELE</name>
<evidence type="ECO:0000313" key="1">
    <source>
        <dbReference type="EMBL" id="MEQ2194754.1"/>
    </source>
</evidence>
<keyword evidence="2" id="KW-1185">Reference proteome</keyword>
<dbReference type="EMBL" id="JAHRIN010009649">
    <property type="protein sequence ID" value="MEQ2194754.1"/>
    <property type="molecule type" value="Genomic_DNA"/>
</dbReference>
<gene>
    <name evidence="1" type="ORF">XENOCAPTIV_002446</name>
</gene>
<reference evidence="1 2" key="1">
    <citation type="submission" date="2021-06" db="EMBL/GenBank/DDBJ databases">
        <authorList>
            <person name="Palmer J.M."/>
        </authorList>
    </citation>
    <scope>NUCLEOTIDE SEQUENCE [LARGE SCALE GENOMIC DNA]</scope>
    <source>
        <strain evidence="1 2">XC_2019</strain>
        <tissue evidence="1">Muscle</tissue>
    </source>
</reference>
<proteinExistence type="predicted"/>
<evidence type="ECO:0000313" key="2">
    <source>
        <dbReference type="Proteomes" id="UP001434883"/>
    </source>
</evidence>
<organism evidence="1 2">
    <name type="scientific">Xenoophorus captivus</name>
    <dbReference type="NCBI Taxonomy" id="1517983"/>
    <lineage>
        <taxon>Eukaryota</taxon>
        <taxon>Metazoa</taxon>
        <taxon>Chordata</taxon>
        <taxon>Craniata</taxon>
        <taxon>Vertebrata</taxon>
        <taxon>Euteleostomi</taxon>
        <taxon>Actinopterygii</taxon>
        <taxon>Neopterygii</taxon>
        <taxon>Teleostei</taxon>
        <taxon>Neoteleostei</taxon>
        <taxon>Acanthomorphata</taxon>
        <taxon>Ovalentaria</taxon>
        <taxon>Atherinomorphae</taxon>
        <taxon>Cyprinodontiformes</taxon>
        <taxon>Goodeidae</taxon>
        <taxon>Xenoophorus</taxon>
    </lineage>
</organism>
<evidence type="ECO:0008006" key="3">
    <source>
        <dbReference type="Google" id="ProtNLM"/>
    </source>
</evidence>
<dbReference type="Proteomes" id="UP001434883">
    <property type="component" value="Unassembled WGS sequence"/>
</dbReference>
<sequence>MNLITTFYVLELIFLLNKFQPAWTFILRQRLRNHSESEGVSLYLHTSAKTGMEGCASESCQSFFIATFVQFENLLRTLQMRDLCSSVFLTKTNFFLSITFAN</sequence>